<dbReference type="EMBL" id="KN838595">
    <property type="protein sequence ID" value="KIK02238.1"/>
    <property type="molecule type" value="Genomic_DNA"/>
</dbReference>
<dbReference type="HOGENOM" id="CLU_1907051_0_0_1"/>
<accession>A0A0C9Y2C5</accession>
<organism evidence="1 2">
    <name type="scientific">Laccaria amethystina LaAM-08-1</name>
    <dbReference type="NCBI Taxonomy" id="1095629"/>
    <lineage>
        <taxon>Eukaryota</taxon>
        <taxon>Fungi</taxon>
        <taxon>Dikarya</taxon>
        <taxon>Basidiomycota</taxon>
        <taxon>Agaricomycotina</taxon>
        <taxon>Agaricomycetes</taxon>
        <taxon>Agaricomycetidae</taxon>
        <taxon>Agaricales</taxon>
        <taxon>Agaricineae</taxon>
        <taxon>Hydnangiaceae</taxon>
        <taxon>Laccaria</taxon>
    </lineage>
</organism>
<gene>
    <name evidence="1" type="ORF">K443DRAFT_6288</name>
</gene>
<reference evidence="2" key="2">
    <citation type="submission" date="2015-01" db="EMBL/GenBank/DDBJ databases">
        <title>Evolutionary Origins and Diversification of the Mycorrhizal Mutualists.</title>
        <authorList>
            <consortium name="DOE Joint Genome Institute"/>
            <consortium name="Mycorrhizal Genomics Consortium"/>
            <person name="Kohler A."/>
            <person name="Kuo A."/>
            <person name="Nagy L.G."/>
            <person name="Floudas D."/>
            <person name="Copeland A."/>
            <person name="Barry K.W."/>
            <person name="Cichocki N."/>
            <person name="Veneault-Fourrey C."/>
            <person name="LaButti K."/>
            <person name="Lindquist E.A."/>
            <person name="Lipzen A."/>
            <person name="Lundell T."/>
            <person name="Morin E."/>
            <person name="Murat C."/>
            <person name="Riley R."/>
            <person name="Ohm R."/>
            <person name="Sun H."/>
            <person name="Tunlid A."/>
            <person name="Henrissat B."/>
            <person name="Grigoriev I.V."/>
            <person name="Hibbett D.S."/>
            <person name="Martin F."/>
        </authorList>
    </citation>
    <scope>NUCLEOTIDE SEQUENCE [LARGE SCALE GENOMIC DNA]</scope>
    <source>
        <strain evidence="2">LaAM-08-1</strain>
    </source>
</reference>
<evidence type="ECO:0000313" key="2">
    <source>
        <dbReference type="Proteomes" id="UP000054477"/>
    </source>
</evidence>
<dbReference type="AlphaFoldDB" id="A0A0C9Y2C5"/>
<keyword evidence="2" id="KW-1185">Reference proteome</keyword>
<sequence>MAFSSMLNVDWKIMKKPAMNLKTQTLRSNFANELLLAPCIDIMGSTSLDTAKKGTAGVAGILKFAFGEWGWTWRDRVANGGVYPRRNRAHTATQTRIPTEAHTYLDSLNYDKFYLSLNFRRSTLLFLPLVTPN</sequence>
<evidence type="ECO:0000313" key="1">
    <source>
        <dbReference type="EMBL" id="KIK02238.1"/>
    </source>
</evidence>
<protein>
    <submittedName>
        <fullName evidence="1">Uncharacterized protein</fullName>
    </submittedName>
</protein>
<name>A0A0C9Y2C5_9AGAR</name>
<proteinExistence type="predicted"/>
<reference evidence="1 2" key="1">
    <citation type="submission" date="2014-04" db="EMBL/GenBank/DDBJ databases">
        <authorList>
            <consortium name="DOE Joint Genome Institute"/>
            <person name="Kuo A."/>
            <person name="Kohler A."/>
            <person name="Nagy L.G."/>
            <person name="Floudas D."/>
            <person name="Copeland A."/>
            <person name="Barry K.W."/>
            <person name="Cichocki N."/>
            <person name="Veneault-Fourrey C."/>
            <person name="LaButti K."/>
            <person name="Lindquist E.A."/>
            <person name="Lipzen A."/>
            <person name="Lundell T."/>
            <person name="Morin E."/>
            <person name="Murat C."/>
            <person name="Sun H."/>
            <person name="Tunlid A."/>
            <person name="Henrissat B."/>
            <person name="Grigoriev I.V."/>
            <person name="Hibbett D.S."/>
            <person name="Martin F."/>
            <person name="Nordberg H.P."/>
            <person name="Cantor M.N."/>
            <person name="Hua S.X."/>
        </authorList>
    </citation>
    <scope>NUCLEOTIDE SEQUENCE [LARGE SCALE GENOMIC DNA]</scope>
    <source>
        <strain evidence="1 2">LaAM-08-1</strain>
    </source>
</reference>
<dbReference type="Proteomes" id="UP000054477">
    <property type="component" value="Unassembled WGS sequence"/>
</dbReference>